<keyword evidence="2" id="KW-0472">Membrane</keyword>
<comment type="caution">
    <text evidence="3">The sequence shown here is derived from an EMBL/GenBank/DDBJ whole genome shotgun (WGS) entry which is preliminary data.</text>
</comment>
<evidence type="ECO:0000256" key="1">
    <source>
        <dbReference type="SAM" id="MobiDB-lite"/>
    </source>
</evidence>
<keyword evidence="2" id="KW-1133">Transmembrane helix</keyword>
<dbReference type="Proteomes" id="UP001642409">
    <property type="component" value="Unassembled WGS sequence"/>
</dbReference>
<keyword evidence="2" id="KW-0812">Transmembrane</keyword>
<protein>
    <submittedName>
        <fullName evidence="4">Hypothetical_protein</fullName>
    </submittedName>
</protein>
<keyword evidence="5" id="KW-1185">Reference proteome</keyword>
<evidence type="ECO:0000256" key="2">
    <source>
        <dbReference type="SAM" id="Phobius"/>
    </source>
</evidence>
<evidence type="ECO:0000313" key="4">
    <source>
        <dbReference type="EMBL" id="CAL6050313.1"/>
    </source>
</evidence>
<feature type="region of interest" description="Disordered" evidence="1">
    <location>
        <begin position="198"/>
        <end position="225"/>
    </location>
</feature>
<feature type="region of interest" description="Disordered" evidence="1">
    <location>
        <begin position="1"/>
        <end position="22"/>
    </location>
</feature>
<accession>A0AA86U2R3</accession>
<gene>
    <name evidence="3" type="ORF">HINF_LOCUS27570</name>
    <name evidence="4" type="ORF">HINF_LOCUS43827</name>
</gene>
<organism evidence="3">
    <name type="scientific">Hexamita inflata</name>
    <dbReference type="NCBI Taxonomy" id="28002"/>
    <lineage>
        <taxon>Eukaryota</taxon>
        <taxon>Metamonada</taxon>
        <taxon>Diplomonadida</taxon>
        <taxon>Hexamitidae</taxon>
        <taxon>Hexamitinae</taxon>
        <taxon>Hexamita</taxon>
    </lineage>
</organism>
<sequence>MGKGGHGHSHGHSHGGHSRRPQSCNGSFACSWSPSYYCFAWNILSSNVSSQNNKLSFVAQNGLFAQCSCIFWWECEKDRGSSDYVRKPVVHDYILIIFCVMCVGLSFIVAFAVNPESYLVGLISFGSIIFVYSSIFAIITVKKCCQVGSLRYFMCPCLMSQIEIDQLKNKCQIKHDQIFGTKVEQTDNQVLDVANQNDQGLSDEGNELEDKDAQNDEKQNEVFKEPVEHKPVQAELVFSVVM</sequence>
<dbReference type="EMBL" id="CATOUU010000669">
    <property type="protein sequence ID" value="CAI9939925.1"/>
    <property type="molecule type" value="Genomic_DNA"/>
</dbReference>
<reference evidence="4 5" key="2">
    <citation type="submission" date="2024-07" db="EMBL/GenBank/DDBJ databases">
        <authorList>
            <person name="Akdeniz Z."/>
        </authorList>
    </citation>
    <scope>NUCLEOTIDE SEQUENCE [LARGE SCALE GENOMIC DNA]</scope>
</reference>
<proteinExistence type="predicted"/>
<feature type="compositionally biased region" description="Basic and acidic residues" evidence="1">
    <location>
        <begin position="211"/>
        <end position="225"/>
    </location>
</feature>
<dbReference type="AlphaFoldDB" id="A0AA86U2R3"/>
<feature type="compositionally biased region" description="Basic residues" evidence="1">
    <location>
        <begin position="1"/>
        <end position="20"/>
    </location>
</feature>
<evidence type="ECO:0000313" key="3">
    <source>
        <dbReference type="EMBL" id="CAI9939925.1"/>
    </source>
</evidence>
<feature type="transmembrane region" description="Helical" evidence="2">
    <location>
        <begin position="119"/>
        <end position="141"/>
    </location>
</feature>
<reference evidence="3" key="1">
    <citation type="submission" date="2023-06" db="EMBL/GenBank/DDBJ databases">
        <authorList>
            <person name="Kurt Z."/>
        </authorList>
    </citation>
    <scope>NUCLEOTIDE SEQUENCE</scope>
</reference>
<dbReference type="EMBL" id="CAXDID020000184">
    <property type="protein sequence ID" value="CAL6050313.1"/>
    <property type="molecule type" value="Genomic_DNA"/>
</dbReference>
<evidence type="ECO:0000313" key="5">
    <source>
        <dbReference type="Proteomes" id="UP001642409"/>
    </source>
</evidence>
<feature type="transmembrane region" description="Helical" evidence="2">
    <location>
        <begin position="93"/>
        <end position="113"/>
    </location>
</feature>
<name>A0AA86U2R3_9EUKA</name>